<dbReference type="Pfam" id="PF02687">
    <property type="entry name" value="FtsX"/>
    <property type="match status" value="1"/>
</dbReference>
<keyword evidence="2" id="KW-1003">Cell membrane</keyword>
<evidence type="ECO:0000256" key="4">
    <source>
        <dbReference type="ARBA" id="ARBA00022989"/>
    </source>
</evidence>
<evidence type="ECO:0000256" key="6">
    <source>
        <dbReference type="ARBA" id="ARBA00038076"/>
    </source>
</evidence>
<gene>
    <name evidence="10" type="ORF">C8N47_10832</name>
</gene>
<feature type="transmembrane region" description="Helical" evidence="7">
    <location>
        <begin position="366"/>
        <end position="389"/>
    </location>
</feature>
<evidence type="ECO:0000259" key="8">
    <source>
        <dbReference type="Pfam" id="PF02687"/>
    </source>
</evidence>
<keyword evidence="5 7" id="KW-0472">Membrane</keyword>
<dbReference type="AlphaFoldDB" id="A0A2T5C1H2"/>
<feature type="transmembrane region" description="Helical" evidence="7">
    <location>
        <begin position="282"/>
        <end position="307"/>
    </location>
</feature>
<evidence type="ECO:0000256" key="2">
    <source>
        <dbReference type="ARBA" id="ARBA00022475"/>
    </source>
</evidence>
<evidence type="ECO:0000259" key="9">
    <source>
        <dbReference type="Pfam" id="PF12704"/>
    </source>
</evidence>
<dbReference type="Proteomes" id="UP000243525">
    <property type="component" value="Unassembled WGS sequence"/>
</dbReference>
<dbReference type="GO" id="GO:0005886">
    <property type="term" value="C:plasma membrane"/>
    <property type="evidence" value="ECO:0007669"/>
    <property type="project" value="UniProtKB-SubCell"/>
</dbReference>
<evidence type="ECO:0000256" key="3">
    <source>
        <dbReference type="ARBA" id="ARBA00022692"/>
    </source>
</evidence>
<feature type="transmembrane region" description="Helical" evidence="7">
    <location>
        <begin position="336"/>
        <end position="360"/>
    </location>
</feature>
<protein>
    <submittedName>
        <fullName evidence="10">Putative ABC transport system permease protein</fullName>
    </submittedName>
</protein>
<comment type="similarity">
    <text evidence="6">Belongs to the ABC-4 integral membrane protein family.</text>
</comment>
<dbReference type="GO" id="GO:0022857">
    <property type="term" value="F:transmembrane transporter activity"/>
    <property type="evidence" value="ECO:0007669"/>
    <property type="project" value="TreeGrafter"/>
</dbReference>
<dbReference type="Pfam" id="PF12704">
    <property type="entry name" value="MacB_PCD"/>
    <property type="match status" value="1"/>
</dbReference>
<dbReference type="PANTHER" id="PTHR30572:SF4">
    <property type="entry name" value="ABC TRANSPORTER PERMEASE YTRF"/>
    <property type="match status" value="1"/>
</dbReference>
<dbReference type="OrthoDB" id="9770036at2"/>
<evidence type="ECO:0000256" key="5">
    <source>
        <dbReference type="ARBA" id="ARBA00023136"/>
    </source>
</evidence>
<sequence length="406" mass="43993">MNYTNTLKIAINALRRNKFRAFLTMLGIIIGVASVIAMLAIGQGSKKSIQDEMSSMGTNMIFIMPGADMRGGVRQSASDMQSLELSDVDAIRERCPAVTAVSPQVSSSSQAVVGNNNWPTSVYGVDNEYLDIRKYSVETGRNFSDREVKTYAKVCLVGQTIVENLFPNGENPIGQSVRVGTIPLKIIGVLAEKGENGMGQDQDDLILAPYTTVQKRMLAITHIQSIFASAASEELNDQAIEQITETLRRTHKLKATDDDDFNVRSQAEMVQMFSSISDMMTMLLGAIAGISLLVGGIGIMNIMYVSVTERTKEIGLRLSVGGRGNDIMMQFLVESILLSVTGGLVGILLGLGASSAVSAFMNWPTVIVPMSVVFAFLVCTVIGVFFGWYPARKAASLNPIDALRYE</sequence>
<dbReference type="RefSeq" id="WP_107822284.1">
    <property type="nucleotide sequence ID" value="NZ_OY782574.1"/>
</dbReference>
<feature type="domain" description="MacB-like periplasmic core" evidence="9">
    <location>
        <begin position="22"/>
        <end position="245"/>
    </location>
</feature>
<organism evidence="10 11">
    <name type="scientific">Mangrovibacterium marinum</name>
    <dbReference type="NCBI Taxonomy" id="1639118"/>
    <lineage>
        <taxon>Bacteria</taxon>
        <taxon>Pseudomonadati</taxon>
        <taxon>Bacteroidota</taxon>
        <taxon>Bacteroidia</taxon>
        <taxon>Marinilabiliales</taxon>
        <taxon>Prolixibacteraceae</taxon>
        <taxon>Mangrovibacterium</taxon>
    </lineage>
</organism>
<dbReference type="InterPro" id="IPR050250">
    <property type="entry name" value="Macrolide_Exporter_MacB"/>
</dbReference>
<evidence type="ECO:0000313" key="10">
    <source>
        <dbReference type="EMBL" id="PTN08475.1"/>
    </source>
</evidence>
<keyword evidence="11" id="KW-1185">Reference proteome</keyword>
<feature type="transmembrane region" description="Helical" evidence="7">
    <location>
        <begin position="21"/>
        <end position="41"/>
    </location>
</feature>
<name>A0A2T5C1H2_9BACT</name>
<keyword evidence="3 7" id="KW-0812">Transmembrane</keyword>
<dbReference type="InterPro" id="IPR025857">
    <property type="entry name" value="MacB_PCD"/>
</dbReference>
<reference evidence="10 11" key="1">
    <citation type="submission" date="2018-04" db="EMBL/GenBank/DDBJ databases">
        <title>Genomic Encyclopedia of Archaeal and Bacterial Type Strains, Phase II (KMG-II): from individual species to whole genera.</title>
        <authorList>
            <person name="Goeker M."/>
        </authorList>
    </citation>
    <scope>NUCLEOTIDE SEQUENCE [LARGE SCALE GENOMIC DNA]</scope>
    <source>
        <strain evidence="10 11">DSM 28823</strain>
    </source>
</reference>
<evidence type="ECO:0000256" key="1">
    <source>
        <dbReference type="ARBA" id="ARBA00004651"/>
    </source>
</evidence>
<proteinExistence type="inferred from homology"/>
<dbReference type="PANTHER" id="PTHR30572">
    <property type="entry name" value="MEMBRANE COMPONENT OF TRANSPORTER-RELATED"/>
    <property type="match status" value="1"/>
</dbReference>
<feature type="domain" description="ABC3 transporter permease C-terminal" evidence="8">
    <location>
        <begin position="286"/>
        <end position="399"/>
    </location>
</feature>
<evidence type="ECO:0000256" key="7">
    <source>
        <dbReference type="SAM" id="Phobius"/>
    </source>
</evidence>
<accession>A0A2T5C1H2</accession>
<dbReference type="EMBL" id="QAAD01000008">
    <property type="protein sequence ID" value="PTN08475.1"/>
    <property type="molecule type" value="Genomic_DNA"/>
</dbReference>
<comment type="subcellular location">
    <subcellularLocation>
        <location evidence="1">Cell membrane</location>
        <topology evidence="1">Multi-pass membrane protein</topology>
    </subcellularLocation>
</comment>
<keyword evidence="4 7" id="KW-1133">Transmembrane helix</keyword>
<dbReference type="InterPro" id="IPR003838">
    <property type="entry name" value="ABC3_permease_C"/>
</dbReference>
<evidence type="ECO:0000313" key="11">
    <source>
        <dbReference type="Proteomes" id="UP000243525"/>
    </source>
</evidence>
<comment type="caution">
    <text evidence="10">The sequence shown here is derived from an EMBL/GenBank/DDBJ whole genome shotgun (WGS) entry which is preliminary data.</text>
</comment>